<dbReference type="OrthoDB" id="663550at2759"/>
<name>A0A8J5GCJ4_ZINOF</name>
<dbReference type="InterPro" id="IPR008395">
    <property type="entry name" value="Agenet-like_dom"/>
</dbReference>
<dbReference type="PANTHER" id="PTHR31917">
    <property type="entry name" value="AGENET DOMAIN-CONTAINING PROTEIN-RELATED"/>
    <property type="match status" value="1"/>
</dbReference>
<dbReference type="PROSITE" id="PS51138">
    <property type="entry name" value="ENT"/>
    <property type="match status" value="1"/>
</dbReference>
<feature type="domain" description="ENT" evidence="1">
    <location>
        <begin position="321"/>
        <end position="378"/>
    </location>
</feature>
<protein>
    <recommendedName>
        <fullName evidence="1">ENT domain-containing protein</fullName>
    </recommendedName>
</protein>
<keyword evidence="3" id="KW-1185">Reference proteome</keyword>
<sequence>MKFKQGDEVEVLRRNKETYASWFPSIILSVLVNKYSVTYKLFVSPQGKPIVETVDVKDVRPCPPIVPYNQDWRVGDVAEVLDTHSWKVARIVKIVKNKYVVAKIFGSIQLKRFSIYDAARVSQAWQNNNWFDKVGSERHYGCGFMSSSAKQSVKLEDGTHEAALMTQKLDKKHPEDFKEQQSSRKMFCGISTQTALKGDLKIICISSSDHEPRGTSRKRKDSLEADDCDLLNRRTWEPEFSKARRKIKTHKMLPDERIPMPAVEETDECSVASCSGNGTPESYLWQMRRHSRNASRKSMHIEYSSPHEDGRKHQSISEEKLASNIHKLELNAYRSTLQALYASGPLSWEQESLLTNLRLSLNISNEEHSVQLKQLLSV</sequence>
<dbReference type="SMART" id="SM01191">
    <property type="entry name" value="ENT"/>
    <property type="match status" value="1"/>
</dbReference>
<dbReference type="Pfam" id="PF05641">
    <property type="entry name" value="Agenet"/>
    <property type="match status" value="1"/>
</dbReference>
<comment type="caution">
    <text evidence="2">The sequence shown here is derived from an EMBL/GenBank/DDBJ whole genome shotgun (WGS) entry which is preliminary data.</text>
</comment>
<dbReference type="AlphaFoldDB" id="A0A8J5GCJ4"/>
<dbReference type="EMBL" id="JACMSC010000010">
    <property type="protein sequence ID" value="KAG6505845.1"/>
    <property type="molecule type" value="Genomic_DNA"/>
</dbReference>
<organism evidence="2 3">
    <name type="scientific">Zingiber officinale</name>
    <name type="common">Ginger</name>
    <name type="synonym">Amomum zingiber</name>
    <dbReference type="NCBI Taxonomy" id="94328"/>
    <lineage>
        <taxon>Eukaryota</taxon>
        <taxon>Viridiplantae</taxon>
        <taxon>Streptophyta</taxon>
        <taxon>Embryophyta</taxon>
        <taxon>Tracheophyta</taxon>
        <taxon>Spermatophyta</taxon>
        <taxon>Magnoliopsida</taxon>
        <taxon>Liliopsida</taxon>
        <taxon>Zingiberales</taxon>
        <taxon>Zingiberaceae</taxon>
        <taxon>Zingiber</taxon>
    </lineage>
</organism>
<evidence type="ECO:0000313" key="3">
    <source>
        <dbReference type="Proteomes" id="UP000734854"/>
    </source>
</evidence>
<reference evidence="2 3" key="1">
    <citation type="submission" date="2020-08" db="EMBL/GenBank/DDBJ databases">
        <title>Plant Genome Project.</title>
        <authorList>
            <person name="Zhang R.-G."/>
        </authorList>
    </citation>
    <scope>NUCLEOTIDE SEQUENCE [LARGE SCALE GENOMIC DNA]</scope>
    <source>
        <tissue evidence="2">Rhizome</tissue>
    </source>
</reference>
<dbReference type="InterPro" id="IPR005491">
    <property type="entry name" value="ENT_dom"/>
</dbReference>
<gene>
    <name evidence="2" type="ORF">ZIOFF_038211</name>
</gene>
<dbReference type="CDD" id="cd20405">
    <property type="entry name" value="Tudor_Agenet_AtDUF_rpt1_3"/>
    <property type="match status" value="1"/>
</dbReference>
<evidence type="ECO:0000259" key="1">
    <source>
        <dbReference type="PROSITE" id="PS51138"/>
    </source>
</evidence>
<dbReference type="SMART" id="SM00743">
    <property type="entry name" value="Agenet"/>
    <property type="match status" value="2"/>
</dbReference>
<evidence type="ECO:0000313" key="2">
    <source>
        <dbReference type="EMBL" id="KAG6505845.1"/>
    </source>
</evidence>
<dbReference type="InterPro" id="IPR014002">
    <property type="entry name" value="Agenet_dom_plant"/>
</dbReference>
<dbReference type="Pfam" id="PF03735">
    <property type="entry name" value="ENT"/>
    <property type="match status" value="1"/>
</dbReference>
<dbReference type="PANTHER" id="PTHR31917:SF59">
    <property type="entry name" value="ENT DOMAIN-CONTAINING PROTEIN"/>
    <property type="match status" value="1"/>
</dbReference>
<dbReference type="Proteomes" id="UP000734854">
    <property type="component" value="Unassembled WGS sequence"/>
</dbReference>
<accession>A0A8J5GCJ4</accession>
<proteinExistence type="predicted"/>